<dbReference type="PANTHER" id="PTHR18947:SF39">
    <property type="entry name" value="PROTEIN HOOK"/>
    <property type="match status" value="1"/>
</dbReference>
<evidence type="ECO:0000256" key="8">
    <source>
        <dbReference type="ARBA" id="ARBA00022701"/>
    </source>
</evidence>
<dbReference type="GO" id="GO:0030705">
    <property type="term" value="P:cytoskeleton-dependent intracellular transport"/>
    <property type="evidence" value="ECO:0007669"/>
    <property type="project" value="InterPro"/>
</dbReference>
<sequence length="695" mass="77604">MEANGVVLCDNLIKWLQTLDLKAKHGNPSELSDGVAIAEALTQIAPEYFTPTWNIKIKTDVGLNWRLKVSNLKKILEGVVDYHQDILNLSLQEFSRPDVVNIAETADPSDLGRLLQLVLSCAVNCVKKEEYITRIMEMELSFQRSIMQAIQELQTLTPGANRGSVHLDTPAAEQSDADMKEALAQRCHELDTQLKILQEEKMTLLSEVARLTAARAAATAAENWSPELDEGGASLGPAHAGTLRYTTMRAQLDALKEELDKVELQRDDQHARADAAERELALYKLRNEELQMAATENVTLKDELDALRETAAKAATLEAAVASYKKRMEEHVDLRRQVKLLERANTEHVQRAIEHDQAAVKANAVRAQLDIYKKQVTDLNEKLDAEITKADKLEIENKKLSSRAMSLQRERDTLLQERDTLRDTVDELRCSTITAGANEGNVSREMSETANDLKEKLIRLEHENKLLRQNQGAQADQASVQALLEDYVARLEKQRAMNREANQRIMQLEATLEAPNPRLTTAMEDNQRKSLQVEELQSALAEERRRSSKLQEALAARDQDLLATEDKYKKCLEKAKDVIKSLDPRASAQQSLSDITLGYSRAAAPAGPARPDAPPLPNNRLEWSGAGANEQRLLATAWYQLGMRCQRDAVDTRFALLSSGQSFLARQRRQPPRPRVPPAPHSPRAPAAAPPAPAQ</sequence>
<evidence type="ECO:0000313" key="16">
    <source>
        <dbReference type="EMBL" id="CAB3256454.1"/>
    </source>
</evidence>
<name>A0A8S1BER0_ARCPL</name>
<evidence type="ECO:0000256" key="3">
    <source>
        <dbReference type="ARBA" id="ARBA00006946"/>
    </source>
</evidence>
<dbReference type="Pfam" id="PF19047">
    <property type="entry name" value="HOOK_N"/>
    <property type="match status" value="1"/>
</dbReference>
<organism evidence="16 17">
    <name type="scientific">Arctia plantaginis</name>
    <name type="common">Wood tiger moth</name>
    <name type="synonym">Phalaena plantaginis</name>
    <dbReference type="NCBI Taxonomy" id="874455"/>
    <lineage>
        <taxon>Eukaryota</taxon>
        <taxon>Metazoa</taxon>
        <taxon>Ecdysozoa</taxon>
        <taxon>Arthropoda</taxon>
        <taxon>Hexapoda</taxon>
        <taxon>Insecta</taxon>
        <taxon>Pterygota</taxon>
        <taxon>Neoptera</taxon>
        <taxon>Endopterygota</taxon>
        <taxon>Lepidoptera</taxon>
        <taxon>Glossata</taxon>
        <taxon>Ditrysia</taxon>
        <taxon>Noctuoidea</taxon>
        <taxon>Erebidae</taxon>
        <taxon>Arctiinae</taxon>
        <taxon>Arctia</taxon>
    </lineage>
</organism>
<dbReference type="GO" id="GO:0005813">
    <property type="term" value="C:centrosome"/>
    <property type="evidence" value="ECO:0007669"/>
    <property type="project" value="TreeGrafter"/>
</dbReference>
<evidence type="ECO:0000256" key="5">
    <source>
        <dbReference type="ARBA" id="ARBA00018971"/>
    </source>
</evidence>
<keyword evidence="8" id="KW-0493">Microtubule</keyword>
<dbReference type="InterPro" id="IPR001715">
    <property type="entry name" value="CH_dom"/>
</dbReference>
<reference evidence="17 18" key="1">
    <citation type="submission" date="2020-04" db="EMBL/GenBank/DDBJ databases">
        <authorList>
            <person name="Wallbank WR R."/>
            <person name="Pardo Diaz C."/>
            <person name="Kozak K."/>
            <person name="Martin S."/>
            <person name="Jiggins C."/>
            <person name="Moest M."/>
            <person name="Warren A I."/>
            <person name="Byers J.R.P. K."/>
            <person name="Montejo-Kovacevich G."/>
            <person name="Yen C E."/>
        </authorList>
    </citation>
    <scope>NUCLEOTIDE SEQUENCE [LARGE SCALE GENOMIC DNA]</scope>
</reference>
<dbReference type="CDD" id="cd22222">
    <property type="entry name" value="HkD_Hook"/>
    <property type="match status" value="1"/>
</dbReference>
<evidence type="ECO:0000313" key="18">
    <source>
        <dbReference type="Proteomes" id="UP000494256"/>
    </source>
</evidence>
<dbReference type="AlphaFoldDB" id="A0A8S1BER0"/>
<dbReference type="SUPFAM" id="SSF116907">
    <property type="entry name" value="Hook domain"/>
    <property type="match status" value="1"/>
</dbReference>
<evidence type="ECO:0000256" key="1">
    <source>
        <dbReference type="ARBA" id="ARBA00004177"/>
    </source>
</evidence>
<proteinExistence type="inferred from homology"/>
<feature type="compositionally biased region" description="Pro residues" evidence="13">
    <location>
        <begin position="673"/>
        <end position="695"/>
    </location>
</feature>
<feature type="coiled-coil region" evidence="12">
    <location>
        <begin position="245"/>
        <end position="327"/>
    </location>
</feature>
<dbReference type="GO" id="GO:0031122">
    <property type="term" value="P:cytoplasmic microtubule organization"/>
    <property type="evidence" value="ECO:0007669"/>
    <property type="project" value="InterPro"/>
</dbReference>
<dbReference type="GO" id="GO:0051959">
    <property type="term" value="F:dynein light intermediate chain binding"/>
    <property type="evidence" value="ECO:0007669"/>
    <property type="project" value="TreeGrafter"/>
</dbReference>
<evidence type="ECO:0000256" key="9">
    <source>
        <dbReference type="ARBA" id="ARBA00022753"/>
    </source>
</evidence>
<evidence type="ECO:0000256" key="13">
    <source>
        <dbReference type="SAM" id="MobiDB-lite"/>
    </source>
</evidence>
<comment type="subcellular location">
    <subcellularLocation>
        <location evidence="2">Cytoplasm</location>
        <location evidence="2">Cytoskeleton</location>
    </subcellularLocation>
    <subcellularLocation>
        <location evidence="1">Endosome</location>
    </subcellularLocation>
</comment>
<dbReference type="EMBL" id="CADEBD010000309">
    <property type="protein sequence ID" value="CAB3240927.1"/>
    <property type="molecule type" value="Genomic_DNA"/>
</dbReference>
<feature type="domain" description="Calponin-homology (CH)" evidence="14">
    <location>
        <begin position="6"/>
        <end position="122"/>
    </location>
</feature>
<dbReference type="InterPro" id="IPR008636">
    <property type="entry name" value="Hook_C"/>
</dbReference>
<keyword evidence="17" id="KW-1185">Reference proteome</keyword>
<keyword evidence="9" id="KW-0967">Endosome</keyword>
<comment type="similarity">
    <text evidence="3">Belongs to the hook family.</text>
</comment>
<evidence type="ECO:0000256" key="2">
    <source>
        <dbReference type="ARBA" id="ARBA00004245"/>
    </source>
</evidence>
<evidence type="ECO:0000256" key="6">
    <source>
        <dbReference type="ARBA" id="ARBA00022490"/>
    </source>
</evidence>
<dbReference type="PANTHER" id="PTHR18947">
    <property type="entry name" value="HOOK PROTEINS"/>
    <property type="match status" value="1"/>
</dbReference>
<dbReference type="Gene3D" id="1.10.418.10">
    <property type="entry name" value="Calponin-like domain"/>
    <property type="match status" value="1"/>
</dbReference>
<protein>
    <recommendedName>
        <fullName evidence="5">Protein hook</fullName>
    </recommendedName>
</protein>
<dbReference type="Proteomes" id="UP000494256">
    <property type="component" value="Unassembled WGS sequence"/>
</dbReference>
<evidence type="ECO:0000256" key="11">
    <source>
        <dbReference type="ARBA" id="ARBA00023212"/>
    </source>
</evidence>
<evidence type="ECO:0000259" key="14">
    <source>
        <dbReference type="PROSITE" id="PS50021"/>
    </source>
</evidence>
<evidence type="ECO:0000256" key="4">
    <source>
        <dbReference type="ARBA" id="ARBA00011241"/>
    </source>
</evidence>
<keyword evidence="11" id="KW-0206">Cytoskeleton</keyword>
<evidence type="ECO:0000256" key="12">
    <source>
        <dbReference type="SAM" id="Coils"/>
    </source>
</evidence>
<evidence type="ECO:0000313" key="15">
    <source>
        <dbReference type="EMBL" id="CAB3240927.1"/>
    </source>
</evidence>
<dbReference type="Proteomes" id="UP000494106">
    <property type="component" value="Unassembled WGS sequence"/>
</dbReference>
<comment type="caution">
    <text evidence="16">The sequence shown here is derived from an EMBL/GenBank/DDBJ whole genome shotgun (WGS) entry which is preliminary data.</text>
</comment>
<evidence type="ECO:0000313" key="17">
    <source>
        <dbReference type="Proteomes" id="UP000494106"/>
    </source>
</evidence>
<evidence type="ECO:0000256" key="7">
    <source>
        <dbReference type="ARBA" id="ARBA00022583"/>
    </source>
</evidence>
<feature type="region of interest" description="Disordered" evidence="13">
    <location>
        <begin position="603"/>
        <end position="623"/>
    </location>
</feature>
<dbReference type="PROSITE" id="PS50021">
    <property type="entry name" value="CH"/>
    <property type="match status" value="1"/>
</dbReference>
<dbReference type="GO" id="GO:0008017">
    <property type="term" value="F:microtubule binding"/>
    <property type="evidence" value="ECO:0007669"/>
    <property type="project" value="InterPro"/>
</dbReference>
<dbReference type="EMBL" id="CADEBC010000586">
    <property type="protein sequence ID" value="CAB3256454.1"/>
    <property type="molecule type" value="Genomic_DNA"/>
</dbReference>
<keyword evidence="10 12" id="KW-0175">Coiled coil</keyword>
<dbReference type="GO" id="GO:0005768">
    <property type="term" value="C:endosome"/>
    <property type="evidence" value="ECO:0007669"/>
    <property type="project" value="UniProtKB-SubCell"/>
</dbReference>
<accession>A0A8S1BER0</accession>
<feature type="coiled-coil region" evidence="12">
    <location>
        <begin position="180"/>
        <end position="214"/>
    </location>
</feature>
<dbReference type="InterPro" id="IPR036872">
    <property type="entry name" value="CH_dom_sf"/>
</dbReference>
<dbReference type="OrthoDB" id="49395at2759"/>
<dbReference type="GO" id="GO:0005874">
    <property type="term" value="C:microtubule"/>
    <property type="evidence" value="ECO:0007669"/>
    <property type="project" value="UniProtKB-KW"/>
</dbReference>
<dbReference type="GO" id="GO:0006897">
    <property type="term" value="P:endocytosis"/>
    <property type="evidence" value="ECO:0007669"/>
    <property type="project" value="UniProtKB-KW"/>
</dbReference>
<feature type="region of interest" description="Disordered" evidence="13">
    <location>
        <begin position="662"/>
        <end position="695"/>
    </location>
</feature>
<feature type="coiled-coil region" evidence="12">
    <location>
        <begin position="362"/>
        <end position="553"/>
    </location>
</feature>
<keyword evidence="6" id="KW-0963">Cytoplasm</keyword>
<evidence type="ECO:0000256" key="10">
    <source>
        <dbReference type="ARBA" id="ARBA00023054"/>
    </source>
</evidence>
<dbReference type="Pfam" id="PF05622">
    <property type="entry name" value="HOOK"/>
    <property type="match status" value="2"/>
</dbReference>
<comment type="subunit">
    <text evidence="4">Homodimer. Interacts with microtubules via its N-terminus.</text>
</comment>
<dbReference type="FunFam" id="1.10.418.10:FF:000024">
    <property type="entry name" value="Hook homolog 3 (Drosophila)"/>
    <property type="match status" value="1"/>
</dbReference>
<gene>
    <name evidence="16" type="ORF">APLA_LOCUS15430</name>
    <name evidence="15" type="ORF">APLA_LOCUS9316</name>
</gene>
<keyword evidence="7" id="KW-0254">Endocytosis</keyword>
<dbReference type="InterPro" id="IPR043936">
    <property type="entry name" value="HOOK_N"/>
</dbReference>